<dbReference type="CDD" id="cd18316">
    <property type="entry name" value="BTB_POZ_KCTD-like"/>
    <property type="match status" value="1"/>
</dbReference>
<dbReference type="PANTHER" id="PTHR11145:SF8">
    <property type="entry name" value="RE57120P"/>
    <property type="match status" value="1"/>
</dbReference>
<dbReference type="PROSITE" id="PS50097">
    <property type="entry name" value="BTB"/>
    <property type="match status" value="1"/>
</dbReference>
<evidence type="ECO:0000259" key="1">
    <source>
        <dbReference type="PROSITE" id="PS50097"/>
    </source>
</evidence>
<evidence type="ECO:0000313" key="3">
    <source>
        <dbReference type="Proteomes" id="UP000799757"/>
    </source>
</evidence>
<accession>A0A6A6XC55</accession>
<dbReference type="Pfam" id="PF02214">
    <property type="entry name" value="BTB_2"/>
    <property type="match status" value="1"/>
</dbReference>
<dbReference type="InterPro" id="IPR011333">
    <property type="entry name" value="SKP1/BTB/POZ_sf"/>
</dbReference>
<sequence>MSSLKRGHEGDTDLEQNGAQAIKHVKNVPDAPSSSNSSFIILDVGGRKFRTIKATLIHYTYFNSLIDERFNNQQEDGSYFIDADPDVFEHVLDFMRRGTTFPLFWSKEKGFDFALYNKLSCEADYFGLHDLRDWIRKKKFQRGIYASGIKVITTPIYDCHESFFIDDDSVSDGTSLNYLKAEIVNTPETQKWVCPGYESHDDPSVCYDLMSEACLNHDSGDLAGHWEKSTKVHVLTIRETQVDMNAFINGAE</sequence>
<dbReference type="SUPFAM" id="SSF54695">
    <property type="entry name" value="POZ domain"/>
    <property type="match status" value="1"/>
</dbReference>
<dbReference type="InterPro" id="IPR003131">
    <property type="entry name" value="T1-type_BTB"/>
</dbReference>
<gene>
    <name evidence="2" type="ORF">K505DRAFT_325268</name>
</gene>
<organism evidence="2 3">
    <name type="scientific">Melanomma pulvis-pyrius CBS 109.77</name>
    <dbReference type="NCBI Taxonomy" id="1314802"/>
    <lineage>
        <taxon>Eukaryota</taxon>
        <taxon>Fungi</taxon>
        <taxon>Dikarya</taxon>
        <taxon>Ascomycota</taxon>
        <taxon>Pezizomycotina</taxon>
        <taxon>Dothideomycetes</taxon>
        <taxon>Pleosporomycetidae</taxon>
        <taxon>Pleosporales</taxon>
        <taxon>Melanommataceae</taxon>
        <taxon>Melanomma</taxon>
    </lineage>
</organism>
<proteinExistence type="predicted"/>
<keyword evidence="3" id="KW-1185">Reference proteome</keyword>
<dbReference type="InterPro" id="IPR045068">
    <property type="entry name" value="BACURD1-3"/>
</dbReference>
<dbReference type="Gene3D" id="3.30.710.10">
    <property type="entry name" value="Potassium Channel Kv1.1, Chain A"/>
    <property type="match status" value="1"/>
</dbReference>
<dbReference type="InterPro" id="IPR000210">
    <property type="entry name" value="BTB/POZ_dom"/>
</dbReference>
<reference evidence="2" key="1">
    <citation type="journal article" date="2020" name="Stud. Mycol.">
        <title>101 Dothideomycetes genomes: a test case for predicting lifestyles and emergence of pathogens.</title>
        <authorList>
            <person name="Haridas S."/>
            <person name="Albert R."/>
            <person name="Binder M."/>
            <person name="Bloem J."/>
            <person name="Labutti K."/>
            <person name="Salamov A."/>
            <person name="Andreopoulos B."/>
            <person name="Baker S."/>
            <person name="Barry K."/>
            <person name="Bills G."/>
            <person name="Bluhm B."/>
            <person name="Cannon C."/>
            <person name="Castanera R."/>
            <person name="Culley D."/>
            <person name="Daum C."/>
            <person name="Ezra D."/>
            <person name="Gonzalez J."/>
            <person name="Henrissat B."/>
            <person name="Kuo A."/>
            <person name="Liang C."/>
            <person name="Lipzen A."/>
            <person name="Lutzoni F."/>
            <person name="Magnuson J."/>
            <person name="Mondo S."/>
            <person name="Nolan M."/>
            <person name="Ohm R."/>
            <person name="Pangilinan J."/>
            <person name="Park H.-J."/>
            <person name="Ramirez L."/>
            <person name="Alfaro M."/>
            <person name="Sun H."/>
            <person name="Tritt A."/>
            <person name="Yoshinaga Y."/>
            <person name="Zwiers L.-H."/>
            <person name="Turgeon B."/>
            <person name="Goodwin S."/>
            <person name="Spatafora J."/>
            <person name="Crous P."/>
            <person name="Grigoriev I."/>
        </authorList>
    </citation>
    <scope>NUCLEOTIDE SEQUENCE</scope>
    <source>
        <strain evidence="2">CBS 109.77</strain>
    </source>
</reference>
<protein>
    <recommendedName>
        <fullName evidence="1">BTB domain-containing protein</fullName>
    </recommendedName>
</protein>
<name>A0A6A6XC55_9PLEO</name>
<dbReference type="EMBL" id="MU001916">
    <property type="protein sequence ID" value="KAF2793744.1"/>
    <property type="molecule type" value="Genomic_DNA"/>
</dbReference>
<dbReference type="GO" id="GO:0051260">
    <property type="term" value="P:protein homooligomerization"/>
    <property type="evidence" value="ECO:0007669"/>
    <property type="project" value="InterPro"/>
</dbReference>
<dbReference type="PANTHER" id="PTHR11145">
    <property type="entry name" value="BTB/POZ DOMAIN-CONTAINING ADAPTER FOR CUL3-MEDIATED RHOA DEGRADATION PROTEIN FAMILY MEMBER"/>
    <property type="match status" value="1"/>
</dbReference>
<feature type="domain" description="BTB" evidence="1">
    <location>
        <begin position="38"/>
        <end position="98"/>
    </location>
</feature>
<dbReference type="Proteomes" id="UP000799757">
    <property type="component" value="Unassembled WGS sequence"/>
</dbReference>
<dbReference type="SMART" id="SM00225">
    <property type="entry name" value="BTB"/>
    <property type="match status" value="1"/>
</dbReference>
<evidence type="ECO:0000313" key="2">
    <source>
        <dbReference type="EMBL" id="KAF2793744.1"/>
    </source>
</evidence>
<dbReference type="OrthoDB" id="2414723at2759"/>
<dbReference type="AlphaFoldDB" id="A0A6A6XC55"/>